<feature type="region of interest" description="Disordered" evidence="1">
    <location>
        <begin position="91"/>
        <end position="147"/>
    </location>
</feature>
<name>A0AAW0GFZ2_9APHY</name>
<dbReference type="InterPro" id="IPR050656">
    <property type="entry name" value="PINX1"/>
</dbReference>
<feature type="compositionally biased region" description="Basic and acidic residues" evidence="1">
    <location>
        <begin position="128"/>
        <end position="147"/>
    </location>
</feature>
<dbReference type="SMART" id="SM00443">
    <property type="entry name" value="G_patch"/>
    <property type="match status" value="1"/>
</dbReference>
<reference evidence="3 4" key="1">
    <citation type="submission" date="2022-09" db="EMBL/GenBank/DDBJ databases">
        <authorList>
            <person name="Palmer J.M."/>
        </authorList>
    </citation>
    <scope>NUCLEOTIDE SEQUENCE [LARGE SCALE GENOMIC DNA]</scope>
    <source>
        <strain evidence="3 4">DSM 7382</strain>
    </source>
</reference>
<dbReference type="Pfam" id="PF01585">
    <property type="entry name" value="G-patch"/>
    <property type="match status" value="1"/>
</dbReference>
<sequence length="147" mass="15607">MGLSGRKMKQRIGPDPRNLSWADDANKFGVAYLQKLGWSAGTGLGTTGEGRTSHIKVHQKLDMLGIGAAHQKDPNGIAWKQNKDFENLLKRLNGDSTPATPVDGFVQAGQDAEEDGQDGGLDSAESGAKSDDEGDGKGGKEEEGQER</sequence>
<evidence type="ECO:0000256" key="1">
    <source>
        <dbReference type="SAM" id="MobiDB-lite"/>
    </source>
</evidence>
<gene>
    <name evidence="3" type="ORF">QCA50_005060</name>
</gene>
<accession>A0AAW0GFZ2</accession>
<dbReference type="PANTHER" id="PTHR23149">
    <property type="entry name" value="G PATCH DOMAIN CONTAINING PROTEIN"/>
    <property type="match status" value="1"/>
</dbReference>
<comment type="caution">
    <text evidence="3">The sequence shown here is derived from an EMBL/GenBank/DDBJ whole genome shotgun (WGS) entry which is preliminary data.</text>
</comment>
<evidence type="ECO:0000259" key="2">
    <source>
        <dbReference type="PROSITE" id="PS50174"/>
    </source>
</evidence>
<feature type="domain" description="G-patch" evidence="2">
    <location>
        <begin position="25"/>
        <end position="71"/>
    </location>
</feature>
<dbReference type="InterPro" id="IPR000467">
    <property type="entry name" value="G_patch_dom"/>
</dbReference>
<dbReference type="Proteomes" id="UP001385951">
    <property type="component" value="Unassembled WGS sequence"/>
</dbReference>
<dbReference type="EMBL" id="JASBNA010000005">
    <property type="protein sequence ID" value="KAK7691661.1"/>
    <property type="molecule type" value="Genomic_DNA"/>
</dbReference>
<proteinExistence type="predicted"/>
<dbReference type="AlphaFoldDB" id="A0AAW0GFZ2"/>
<organism evidence="3 4">
    <name type="scientific">Cerrena zonata</name>
    <dbReference type="NCBI Taxonomy" id="2478898"/>
    <lineage>
        <taxon>Eukaryota</taxon>
        <taxon>Fungi</taxon>
        <taxon>Dikarya</taxon>
        <taxon>Basidiomycota</taxon>
        <taxon>Agaricomycotina</taxon>
        <taxon>Agaricomycetes</taxon>
        <taxon>Polyporales</taxon>
        <taxon>Cerrenaceae</taxon>
        <taxon>Cerrena</taxon>
    </lineage>
</organism>
<evidence type="ECO:0000313" key="4">
    <source>
        <dbReference type="Proteomes" id="UP001385951"/>
    </source>
</evidence>
<protein>
    <recommendedName>
        <fullName evidence="2">G-patch domain-containing protein</fullName>
    </recommendedName>
</protein>
<keyword evidence="4" id="KW-1185">Reference proteome</keyword>
<dbReference type="PROSITE" id="PS50174">
    <property type="entry name" value="G_PATCH"/>
    <property type="match status" value="1"/>
</dbReference>
<evidence type="ECO:0000313" key="3">
    <source>
        <dbReference type="EMBL" id="KAK7691661.1"/>
    </source>
</evidence>
<dbReference type="GO" id="GO:0003676">
    <property type="term" value="F:nucleic acid binding"/>
    <property type="evidence" value="ECO:0007669"/>
    <property type="project" value="InterPro"/>
</dbReference>